<dbReference type="GO" id="GO:0000014">
    <property type="term" value="F:single-stranded DNA endodeoxyribonuclease activity"/>
    <property type="evidence" value="ECO:0007669"/>
    <property type="project" value="TreeGrafter"/>
</dbReference>
<comment type="caution">
    <text evidence="2">The sequence shown here is derived from an EMBL/GenBank/DDBJ whole genome shotgun (WGS) entry which is preliminary data.</text>
</comment>
<dbReference type="GO" id="GO:0006303">
    <property type="term" value="P:double-strand break repair via nonhomologous end joining"/>
    <property type="evidence" value="ECO:0007669"/>
    <property type="project" value="TreeGrafter"/>
</dbReference>
<organism evidence="2 3">
    <name type="scientific">Araneus ventricosus</name>
    <name type="common">Orbweaver spider</name>
    <name type="synonym">Epeira ventricosa</name>
    <dbReference type="NCBI Taxonomy" id="182803"/>
    <lineage>
        <taxon>Eukaryota</taxon>
        <taxon>Metazoa</taxon>
        <taxon>Ecdysozoa</taxon>
        <taxon>Arthropoda</taxon>
        <taxon>Chelicerata</taxon>
        <taxon>Arachnida</taxon>
        <taxon>Araneae</taxon>
        <taxon>Araneomorphae</taxon>
        <taxon>Entelegynae</taxon>
        <taxon>Araneoidea</taxon>
        <taxon>Araneidae</taxon>
        <taxon>Araneus</taxon>
    </lineage>
</organism>
<dbReference type="AlphaFoldDB" id="A0A4Y2BD73"/>
<dbReference type="GO" id="GO:0044774">
    <property type="term" value="P:mitotic DNA integrity checkpoint signaling"/>
    <property type="evidence" value="ECO:0007669"/>
    <property type="project" value="TreeGrafter"/>
</dbReference>
<dbReference type="Gene3D" id="1.10.10.1450">
    <property type="match status" value="1"/>
</dbReference>
<accession>A0A4Y2BD73</accession>
<dbReference type="PANTHER" id="PTHR46060">
    <property type="entry name" value="MARINER MOS1 TRANSPOSASE-LIKE PROTEIN"/>
    <property type="match status" value="1"/>
</dbReference>
<proteinExistence type="predicted"/>
<dbReference type="GO" id="GO:0035861">
    <property type="term" value="C:site of double-strand break"/>
    <property type="evidence" value="ECO:0007669"/>
    <property type="project" value="TreeGrafter"/>
</dbReference>
<dbReference type="EMBL" id="BGPR01000068">
    <property type="protein sequence ID" value="GBL89963.1"/>
    <property type="molecule type" value="Genomic_DNA"/>
</dbReference>
<name>A0A4Y2BD73_ARAVE</name>
<evidence type="ECO:0000313" key="3">
    <source>
        <dbReference type="Proteomes" id="UP000499080"/>
    </source>
</evidence>
<dbReference type="GO" id="GO:0000793">
    <property type="term" value="C:condensed chromosome"/>
    <property type="evidence" value="ECO:0007669"/>
    <property type="project" value="TreeGrafter"/>
</dbReference>
<dbReference type="Pfam" id="PF17906">
    <property type="entry name" value="HTH_48"/>
    <property type="match status" value="1"/>
</dbReference>
<dbReference type="Proteomes" id="UP000499080">
    <property type="component" value="Unassembled WGS sequence"/>
</dbReference>
<dbReference type="GO" id="GO:0005634">
    <property type="term" value="C:nucleus"/>
    <property type="evidence" value="ECO:0007669"/>
    <property type="project" value="TreeGrafter"/>
</dbReference>
<dbReference type="GO" id="GO:0000729">
    <property type="term" value="P:DNA double-strand break processing"/>
    <property type="evidence" value="ECO:0007669"/>
    <property type="project" value="TreeGrafter"/>
</dbReference>
<dbReference type="GO" id="GO:0015074">
    <property type="term" value="P:DNA integration"/>
    <property type="evidence" value="ECO:0007669"/>
    <property type="project" value="TreeGrafter"/>
</dbReference>
<keyword evidence="3" id="KW-1185">Reference proteome</keyword>
<dbReference type="GO" id="GO:0003690">
    <property type="term" value="F:double-stranded DNA binding"/>
    <property type="evidence" value="ECO:0007669"/>
    <property type="project" value="TreeGrafter"/>
</dbReference>
<dbReference type="OrthoDB" id="616263at2759"/>
<sequence length="144" mass="16680">MLVIVNINCFLKEEKDSVGYVMADTNIEILSILRHYFKLCHKATVAARKIREVEVHDKISDRTIQNWYKSFKGGGLCLEIKPRSGRPSVVNLQDFKPKVEINPTTSTYKLSEELRPSKDTICRALHKLQKNYKNSREVHHELTP</sequence>
<dbReference type="GO" id="GO:0003697">
    <property type="term" value="F:single-stranded DNA binding"/>
    <property type="evidence" value="ECO:0007669"/>
    <property type="project" value="TreeGrafter"/>
</dbReference>
<dbReference type="GO" id="GO:0042800">
    <property type="term" value="F:histone H3K4 methyltransferase activity"/>
    <property type="evidence" value="ECO:0007669"/>
    <property type="project" value="TreeGrafter"/>
</dbReference>
<dbReference type="GO" id="GO:0044547">
    <property type="term" value="F:DNA topoisomerase binding"/>
    <property type="evidence" value="ECO:0007669"/>
    <property type="project" value="TreeGrafter"/>
</dbReference>
<protein>
    <recommendedName>
        <fullName evidence="1">Mos1 transposase HTH domain-containing protein</fullName>
    </recommendedName>
</protein>
<evidence type="ECO:0000259" key="1">
    <source>
        <dbReference type="Pfam" id="PF17906"/>
    </source>
</evidence>
<dbReference type="InterPro" id="IPR041426">
    <property type="entry name" value="Mos1_HTH"/>
</dbReference>
<dbReference type="GO" id="GO:0046975">
    <property type="term" value="F:histone H3K36 methyltransferase activity"/>
    <property type="evidence" value="ECO:0007669"/>
    <property type="project" value="TreeGrafter"/>
</dbReference>
<evidence type="ECO:0000313" key="2">
    <source>
        <dbReference type="EMBL" id="GBL89963.1"/>
    </source>
</evidence>
<dbReference type="GO" id="GO:0031297">
    <property type="term" value="P:replication fork processing"/>
    <property type="evidence" value="ECO:0007669"/>
    <property type="project" value="TreeGrafter"/>
</dbReference>
<dbReference type="PANTHER" id="PTHR46060:SF2">
    <property type="entry name" value="HISTONE-LYSINE N-METHYLTRANSFERASE SETMAR"/>
    <property type="match status" value="1"/>
</dbReference>
<gene>
    <name evidence="2" type="ORF">AVEN_178376_1</name>
</gene>
<feature type="domain" description="Mos1 transposase HTH" evidence="1">
    <location>
        <begin position="31"/>
        <end position="74"/>
    </location>
</feature>
<dbReference type="InterPro" id="IPR052709">
    <property type="entry name" value="Transposase-MT_Hybrid"/>
</dbReference>
<reference evidence="2 3" key="1">
    <citation type="journal article" date="2019" name="Sci. Rep.">
        <title>Orb-weaving spider Araneus ventricosus genome elucidates the spidroin gene catalogue.</title>
        <authorList>
            <person name="Kono N."/>
            <person name="Nakamura H."/>
            <person name="Ohtoshi R."/>
            <person name="Moran D.A.P."/>
            <person name="Shinohara A."/>
            <person name="Yoshida Y."/>
            <person name="Fujiwara M."/>
            <person name="Mori M."/>
            <person name="Tomita M."/>
            <person name="Arakawa K."/>
        </authorList>
    </citation>
    <scope>NUCLEOTIDE SEQUENCE [LARGE SCALE GENOMIC DNA]</scope>
</reference>